<sequence>MGARVRKSPFFAATVAHGVTQFSAYNHMLMPTSYGDPDAEYQALTQRVSIWDVACERQVEVVGPDAPALVQYLSARDMATCPVGRARYTPICDHDGTLINDPITLRLSDDRFWLSIADGDLEFWARAVAVERGLDCEVFEPDVSPLAVQGPRADDTMADLVGEWARDLSFFAFAEADLDGIPLVVCRSGWSGQGGFELFLTDGSRGGELWDRVWEAGLAYGIHPGTPNPAERIESGLLSYRCDCAGSATPLELGLGRFLTLDRDDEFVGKAALLAERERGPARRLVKVSLSGDRLASPSEHPWPARDAHGSPVGEVRVAVWSPALGSNLALALVEASAAGSGFTALTPDGDELVATHLSFFGE</sequence>
<evidence type="ECO:0000313" key="3">
    <source>
        <dbReference type="EMBL" id="SVA05445.1"/>
    </source>
</evidence>
<dbReference type="SUPFAM" id="SSF101790">
    <property type="entry name" value="Aminomethyltransferase beta-barrel domain"/>
    <property type="match status" value="1"/>
</dbReference>
<protein>
    <recommendedName>
        <fullName evidence="4">Aminomethyltransferase folate-binding domain-containing protein</fullName>
    </recommendedName>
</protein>
<dbReference type="PANTHER" id="PTHR43757">
    <property type="entry name" value="AMINOMETHYLTRANSFERASE"/>
    <property type="match status" value="1"/>
</dbReference>
<organism evidence="3">
    <name type="scientific">marine metagenome</name>
    <dbReference type="NCBI Taxonomy" id="408172"/>
    <lineage>
        <taxon>unclassified sequences</taxon>
        <taxon>metagenomes</taxon>
        <taxon>ecological metagenomes</taxon>
    </lineage>
</organism>
<gene>
    <name evidence="3" type="ORF">METZ01_LOCUS58299</name>
</gene>
<dbReference type="SUPFAM" id="SSF103025">
    <property type="entry name" value="Folate-binding domain"/>
    <property type="match status" value="1"/>
</dbReference>
<feature type="domain" description="GCVT N-terminal" evidence="1">
    <location>
        <begin position="14"/>
        <end position="262"/>
    </location>
</feature>
<dbReference type="InterPro" id="IPR029043">
    <property type="entry name" value="GcvT/YgfZ_C"/>
</dbReference>
<dbReference type="InterPro" id="IPR006222">
    <property type="entry name" value="GCVT_N"/>
</dbReference>
<name>A0A381SN53_9ZZZZ</name>
<dbReference type="PIRSF" id="PIRSF006487">
    <property type="entry name" value="GcvT"/>
    <property type="match status" value="1"/>
</dbReference>
<dbReference type="Gene3D" id="3.30.1360.120">
    <property type="entry name" value="Probable tRNA modification gtpase trme, domain 1"/>
    <property type="match status" value="1"/>
</dbReference>
<evidence type="ECO:0000259" key="1">
    <source>
        <dbReference type="Pfam" id="PF01571"/>
    </source>
</evidence>
<evidence type="ECO:0008006" key="4">
    <source>
        <dbReference type="Google" id="ProtNLM"/>
    </source>
</evidence>
<dbReference type="PANTHER" id="PTHR43757:SF2">
    <property type="entry name" value="AMINOMETHYLTRANSFERASE, MITOCHONDRIAL"/>
    <property type="match status" value="1"/>
</dbReference>
<feature type="domain" description="Aminomethyltransferase C-terminal" evidence="2">
    <location>
        <begin position="283"/>
        <end position="341"/>
    </location>
</feature>
<dbReference type="InterPro" id="IPR013977">
    <property type="entry name" value="GcvT_C"/>
</dbReference>
<dbReference type="Pfam" id="PF01571">
    <property type="entry name" value="GCV_T"/>
    <property type="match status" value="1"/>
</dbReference>
<accession>A0A381SN53</accession>
<dbReference type="InterPro" id="IPR028896">
    <property type="entry name" value="GcvT/YgfZ/DmdA"/>
</dbReference>
<dbReference type="Pfam" id="PF08669">
    <property type="entry name" value="GCV_T_C"/>
    <property type="match status" value="1"/>
</dbReference>
<dbReference type="EMBL" id="UINC01003340">
    <property type="protein sequence ID" value="SVA05445.1"/>
    <property type="molecule type" value="Genomic_DNA"/>
</dbReference>
<reference evidence="3" key="1">
    <citation type="submission" date="2018-05" db="EMBL/GenBank/DDBJ databases">
        <authorList>
            <person name="Lanie J.A."/>
            <person name="Ng W.-L."/>
            <person name="Kazmierczak K.M."/>
            <person name="Andrzejewski T.M."/>
            <person name="Davidsen T.M."/>
            <person name="Wayne K.J."/>
            <person name="Tettelin H."/>
            <person name="Glass J.I."/>
            <person name="Rusch D."/>
            <person name="Podicherti R."/>
            <person name="Tsui H.-C.T."/>
            <person name="Winkler M.E."/>
        </authorList>
    </citation>
    <scope>NUCLEOTIDE SEQUENCE</scope>
</reference>
<dbReference type="InterPro" id="IPR027266">
    <property type="entry name" value="TrmE/GcvT-like"/>
</dbReference>
<proteinExistence type="predicted"/>
<evidence type="ECO:0000259" key="2">
    <source>
        <dbReference type="Pfam" id="PF08669"/>
    </source>
</evidence>
<dbReference type="AlphaFoldDB" id="A0A381SN53"/>